<dbReference type="Pfam" id="PF14897">
    <property type="entry name" value="EpsG"/>
    <property type="match status" value="1"/>
</dbReference>
<keyword evidence="1" id="KW-1133">Transmembrane helix</keyword>
<dbReference type="Proteomes" id="UP000825483">
    <property type="component" value="Unassembled WGS sequence"/>
</dbReference>
<dbReference type="AlphaFoldDB" id="A0A9R1C919"/>
<feature type="transmembrane region" description="Helical" evidence="1">
    <location>
        <begin position="174"/>
        <end position="195"/>
    </location>
</feature>
<evidence type="ECO:0000313" key="2">
    <source>
        <dbReference type="EMBL" id="GJG58255.1"/>
    </source>
</evidence>
<evidence type="ECO:0000313" key="3">
    <source>
        <dbReference type="Proteomes" id="UP000825483"/>
    </source>
</evidence>
<protein>
    <recommendedName>
        <fullName evidence="4">EpsG family protein</fullName>
    </recommendedName>
</protein>
<feature type="transmembrane region" description="Helical" evidence="1">
    <location>
        <begin position="6"/>
        <end position="23"/>
    </location>
</feature>
<evidence type="ECO:0008006" key="4">
    <source>
        <dbReference type="Google" id="ProtNLM"/>
    </source>
</evidence>
<dbReference type="EMBL" id="BPUB01000001">
    <property type="protein sequence ID" value="GJG58255.1"/>
    <property type="molecule type" value="Genomic_DNA"/>
</dbReference>
<gene>
    <name evidence="2" type="ORF">PRLR5076_11060</name>
</gene>
<evidence type="ECO:0000256" key="1">
    <source>
        <dbReference type="SAM" id="Phobius"/>
    </source>
</evidence>
<keyword evidence="1" id="KW-0472">Membrane</keyword>
<keyword evidence="1" id="KW-0812">Transmembrane</keyword>
<keyword evidence="3" id="KW-1185">Reference proteome</keyword>
<organism evidence="2 3">
    <name type="scientific">Prevotella lacticifex</name>
    <dbReference type="NCBI Taxonomy" id="2854755"/>
    <lineage>
        <taxon>Bacteria</taxon>
        <taxon>Pseudomonadati</taxon>
        <taxon>Bacteroidota</taxon>
        <taxon>Bacteroidia</taxon>
        <taxon>Bacteroidales</taxon>
        <taxon>Prevotellaceae</taxon>
        <taxon>Prevotella</taxon>
    </lineage>
</organism>
<feature type="transmembrane region" description="Helical" evidence="1">
    <location>
        <begin position="300"/>
        <end position="316"/>
    </location>
</feature>
<feature type="transmembrane region" description="Helical" evidence="1">
    <location>
        <begin position="135"/>
        <end position="162"/>
    </location>
</feature>
<name>A0A9R1C919_9BACT</name>
<feature type="transmembrane region" description="Helical" evidence="1">
    <location>
        <begin position="105"/>
        <end position="123"/>
    </location>
</feature>
<dbReference type="InterPro" id="IPR049458">
    <property type="entry name" value="EpsG-like"/>
</dbReference>
<dbReference type="GeneID" id="72468037"/>
<feature type="transmembrane region" description="Helical" evidence="1">
    <location>
        <begin position="328"/>
        <end position="351"/>
    </location>
</feature>
<dbReference type="RefSeq" id="WP_223929751.1">
    <property type="nucleotide sequence ID" value="NZ_BPTU01000003.1"/>
</dbReference>
<sequence length="392" mass="46149">MLLYYIIFLIAVATYYSSVGYGSRTDNQRYALVAMFAFLAFFVGLADMLGGYDRYIYAELFDDTADMVNDGIFDFRQSAVANLYPKEYGYQIYNVIVGAITDNRYIFILITTCVIYTLLFHSIKDYCNNYPFAVILFLGLWFFFTFTYLRQVIGATIAWLSIRYIIDRNWKRFLLVWFIAWSFHNSALILLPMYFVPVRKFEKKKVIYVMIAAFLLGLTGGPTAIFSAYGEVDSERAEVAGNETGFRIAYLVEAVFFLYIILRRYNEIPLRRTNIVMMNMALVFCLILLFFIKNENGGRLSWYYMIGVISTISYLCTHTANNRKFANIIVVVCFFLFNRILTSWGMMLYPYKTFLTNGFRRGDDIEAQYEYDHNYDRDKLYRRPFKFGEERR</sequence>
<accession>A0A9R1C919</accession>
<comment type="caution">
    <text evidence="2">The sequence shown here is derived from an EMBL/GenBank/DDBJ whole genome shotgun (WGS) entry which is preliminary data.</text>
</comment>
<feature type="transmembrane region" description="Helical" evidence="1">
    <location>
        <begin position="274"/>
        <end position="294"/>
    </location>
</feature>
<feature type="transmembrane region" description="Helical" evidence="1">
    <location>
        <begin position="207"/>
        <end position="229"/>
    </location>
</feature>
<feature type="transmembrane region" description="Helical" evidence="1">
    <location>
        <begin position="244"/>
        <end position="262"/>
    </location>
</feature>
<feature type="transmembrane region" description="Helical" evidence="1">
    <location>
        <begin position="30"/>
        <end position="52"/>
    </location>
</feature>
<proteinExistence type="predicted"/>
<reference evidence="2" key="1">
    <citation type="journal article" date="2022" name="Int. J. Syst. Evol. Microbiol.">
        <title>Prevotella lacticifex sp. nov., isolated from the rumen of cows.</title>
        <authorList>
            <person name="Shinkai T."/>
            <person name="Ikeyama N."/>
            <person name="Kumagai M."/>
            <person name="Ohmori H."/>
            <person name="Sakamoto M."/>
            <person name="Ohkuma M."/>
            <person name="Mitsumori M."/>
        </authorList>
    </citation>
    <scope>NUCLEOTIDE SEQUENCE</scope>
    <source>
        <strain evidence="2">R5076</strain>
    </source>
</reference>